<name>A0AAV3YKG7_9GAST</name>
<dbReference type="EMBL" id="BLXT01001037">
    <property type="protein sequence ID" value="GFN82717.1"/>
    <property type="molecule type" value="Genomic_DNA"/>
</dbReference>
<dbReference type="AlphaFoldDB" id="A0AAV3YKG7"/>
<organism evidence="2 3">
    <name type="scientific">Plakobranchus ocellatus</name>
    <dbReference type="NCBI Taxonomy" id="259542"/>
    <lineage>
        <taxon>Eukaryota</taxon>
        <taxon>Metazoa</taxon>
        <taxon>Spiralia</taxon>
        <taxon>Lophotrochozoa</taxon>
        <taxon>Mollusca</taxon>
        <taxon>Gastropoda</taxon>
        <taxon>Heterobranchia</taxon>
        <taxon>Euthyneura</taxon>
        <taxon>Panpulmonata</taxon>
        <taxon>Sacoglossa</taxon>
        <taxon>Placobranchoidea</taxon>
        <taxon>Plakobranchidae</taxon>
        <taxon>Plakobranchus</taxon>
    </lineage>
</organism>
<sequence>MLSFFGALYLRYLVPYIAINITDPCSLDYTSCPVTKDEHQECVEVVKIHQDSFVRHQHVCFVPTACPQLEHLQTRLLIIEPEPATVVPCTLHVAIINQCATNPSS</sequence>
<evidence type="ECO:0000313" key="2">
    <source>
        <dbReference type="EMBL" id="GFN82717.1"/>
    </source>
</evidence>
<evidence type="ECO:0000313" key="3">
    <source>
        <dbReference type="Proteomes" id="UP000735302"/>
    </source>
</evidence>
<keyword evidence="1" id="KW-0732">Signal</keyword>
<gene>
    <name evidence="2" type="ORF">PoB_000922300</name>
</gene>
<feature type="chain" id="PRO_5043842381" description="Secreted protein" evidence="1">
    <location>
        <begin position="19"/>
        <end position="105"/>
    </location>
</feature>
<reference evidence="2 3" key="1">
    <citation type="journal article" date="2021" name="Elife">
        <title>Chloroplast acquisition without the gene transfer in kleptoplastic sea slugs, Plakobranchus ocellatus.</title>
        <authorList>
            <person name="Maeda T."/>
            <person name="Takahashi S."/>
            <person name="Yoshida T."/>
            <person name="Shimamura S."/>
            <person name="Takaki Y."/>
            <person name="Nagai Y."/>
            <person name="Toyoda A."/>
            <person name="Suzuki Y."/>
            <person name="Arimoto A."/>
            <person name="Ishii H."/>
            <person name="Satoh N."/>
            <person name="Nishiyama T."/>
            <person name="Hasebe M."/>
            <person name="Maruyama T."/>
            <person name="Minagawa J."/>
            <person name="Obokata J."/>
            <person name="Shigenobu S."/>
        </authorList>
    </citation>
    <scope>NUCLEOTIDE SEQUENCE [LARGE SCALE GENOMIC DNA]</scope>
</reference>
<proteinExistence type="predicted"/>
<evidence type="ECO:0008006" key="4">
    <source>
        <dbReference type="Google" id="ProtNLM"/>
    </source>
</evidence>
<feature type="signal peptide" evidence="1">
    <location>
        <begin position="1"/>
        <end position="18"/>
    </location>
</feature>
<protein>
    <recommendedName>
        <fullName evidence="4">Secreted protein</fullName>
    </recommendedName>
</protein>
<dbReference type="Proteomes" id="UP000735302">
    <property type="component" value="Unassembled WGS sequence"/>
</dbReference>
<evidence type="ECO:0000256" key="1">
    <source>
        <dbReference type="SAM" id="SignalP"/>
    </source>
</evidence>
<comment type="caution">
    <text evidence="2">The sequence shown here is derived from an EMBL/GenBank/DDBJ whole genome shotgun (WGS) entry which is preliminary data.</text>
</comment>
<keyword evidence="3" id="KW-1185">Reference proteome</keyword>
<accession>A0AAV3YKG7</accession>